<dbReference type="InterPro" id="IPR008468">
    <property type="entry name" value="DMAP1"/>
</dbReference>
<dbReference type="PANTHER" id="PTHR12855:SF10">
    <property type="entry name" value="DNA METHYLTRANSFERASE 1-ASSOCIATED PROTEIN 1"/>
    <property type="match status" value="1"/>
</dbReference>
<evidence type="ECO:0000256" key="6">
    <source>
        <dbReference type="ARBA" id="ARBA00023163"/>
    </source>
</evidence>
<comment type="similarity">
    <text evidence="2">Belongs to the SWC4 family.</text>
</comment>
<dbReference type="AlphaFoldDB" id="A0A1E4TDI4"/>
<dbReference type="GO" id="GO:0000122">
    <property type="term" value="P:negative regulation of transcription by RNA polymerase II"/>
    <property type="evidence" value="ECO:0007669"/>
    <property type="project" value="TreeGrafter"/>
</dbReference>
<dbReference type="Pfam" id="PF16282">
    <property type="entry name" value="SANT_DAMP1_like"/>
    <property type="match status" value="1"/>
</dbReference>
<dbReference type="Pfam" id="PF05499">
    <property type="entry name" value="DMAP1"/>
    <property type="match status" value="1"/>
</dbReference>
<dbReference type="GO" id="GO:0035267">
    <property type="term" value="C:NuA4 histone acetyltransferase complex"/>
    <property type="evidence" value="ECO:0007669"/>
    <property type="project" value="EnsemblFungi"/>
</dbReference>
<feature type="region of interest" description="Disordered" evidence="10">
    <location>
        <begin position="1"/>
        <end position="31"/>
    </location>
</feature>
<evidence type="ECO:0000256" key="4">
    <source>
        <dbReference type="ARBA" id="ARBA00022853"/>
    </source>
</evidence>
<dbReference type="InterPro" id="IPR032563">
    <property type="entry name" value="DAMP1_SANT-like"/>
</dbReference>
<organism evidence="13 14">
    <name type="scientific">Tortispora caseinolytica NRRL Y-17796</name>
    <dbReference type="NCBI Taxonomy" id="767744"/>
    <lineage>
        <taxon>Eukaryota</taxon>
        <taxon>Fungi</taxon>
        <taxon>Dikarya</taxon>
        <taxon>Ascomycota</taxon>
        <taxon>Saccharomycotina</taxon>
        <taxon>Trigonopsidomycetes</taxon>
        <taxon>Trigonopsidales</taxon>
        <taxon>Trigonopsidaceae</taxon>
        <taxon>Tortispora</taxon>
    </lineage>
</organism>
<dbReference type="Proteomes" id="UP000095023">
    <property type="component" value="Unassembled WGS sequence"/>
</dbReference>
<reference evidence="14" key="1">
    <citation type="submission" date="2016-02" db="EMBL/GenBank/DDBJ databases">
        <title>Comparative genomics of biotechnologically important yeasts.</title>
        <authorList>
            <consortium name="DOE Joint Genome Institute"/>
            <person name="Riley R."/>
            <person name="Haridas S."/>
            <person name="Wolfe K.H."/>
            <person name="Lopes M.R."/>
            <person name="Hittinger C.T."/>
            <person name="Goker M."/>
            <person name="Salamov A."/>
            <person name="Wisecaver J."/>
            <person name="Long T.M."/>
            <person name="Aerts A.L."/>
            <person name="Barry K."/>
            <person name="Choi C."/>
            <person name="Clum A."/>
            <person name="Coughlan A.Y."/>
            <person name="Deshpande S."/>
            <person name="Douglass A.P."/>
            <person name="Hanson S.J."/>
            <person name="Klenk H.-P."/>
            <person name="Labutti K."/>
            <person name="Lapidus A."/>
            <person name="Lindquist E."/>
            <person name="Lipzen A."/>
            <person name="Meier-Kolthoff J.P."/>
            <person name="Ohm R.A."/>
            <person name="Otillar R.P."/>
            <person name="Pangilinan J."/>
            <person name="Peng Y."/>
            <person name="Rokas A."/>
            <person name="Rosa C.A."/>
            <person name="Scheuner C."/>
            <person name="Sibirny A.A."/>
            <person name="Slot J.C."/>
            <person name="Stielow J.B."/>
            <person name="Sun H."/>
            <person name="Kurtzman C.P."/>
            <person name="Blackwell M."/>
            <person name="Jeffries T.W."/>
            <person name="Grigoriev I.V."/>
        </authorList>
    </citation>
    <scope>NUCLEOTIDE SEQUENCE [LARGE SCALE GENOMIC DNA]</scope>
    <source>
        <strain evidence="14">NRRL Y-17796</strain>
    </source>
</reference>
<accession>A0A1E4TDI4</accession>
<protein>
    <recommendedName>
        <fullName evidence="3">SWR1-complex protein 4</fullName>
    </recommendedName>
</protein>
<dbReference type="InterPro" id="IPR027109">
    <property type="entry name" value="Swc4/Dmap1"/>
</dbReference>
<evidence type="ECO:0000259" key="12">
    <source>
        <dbReference type="Pfam" id="PF16282"/>
    </source>
</evidence>
<gene>
    <name evidence="13" type="ORF">CANCADRAFT_58621</name>
</gene>
<evidence type="ECO:0000256" key="9">
    <source>
        <dbReference type="SAM" id="Coils"/>
    </source>
</evidence>
<keyword evidence="5" id="KW-0805">Transcription regulation</keyword>
<evidence type="ECO:0000256" key="5">
    <source>
        <dbReference type="ARBA" id="ARBA00023015"/>
    </source>
</evidence>
<dbReference type="GO" id="GO:0000812">
    <property type="term" value="C:Swr1 complex"/>
    <property type="evidence" value="ECO:0007669"/>
    <property type="project" value="EnsemblFungi"/>
</dbReference>
<evidence type="ECO:0000256" key="10">
    <source>
        <dbReference type="SAM" id="MobiDB-lite"/>
    </source>
</evidence>
<dbReference type="GO" id="GO:0003714">
    <property type="term" value="F:transcription corepressor activity"/>
    <property type="evidence" value="ECO:0007669"/>
    <property type="project" value="TreeGrafter"/>
</dbReference>
<evidence type="ECO:0000256" key="1">
    <source>
        <dbReference type="ARBA" id="ARBA00004123"/>
    </source>
</evidence>
<comment type="subcellular location">
    <subcellularLocation>
        <location evidence="1">Nucleus</location>
    </subcellularLocation>
</comment>
<keyword evidence="4" id="KW-0156">Chromatin regulator</keyword>
<dbReference type="GO" id="GO:0006281">
    <property type="term" value="P:DNA repair"/>
    <property type="evidence" value="ECO:0007669"/>
    <property type="project" value="EnsemblFungi"/>
</dbReference>
<dbReference type="EMBL" id="KV453843">
    <property type="protein sequence ID" value="ODV89777.1"/>
    <property type="molecule type" value="Genomic_DNA"/>
</dbReference>
<feature type="coiled-coil region" evidence="9">
    <location>
        <begin position="228"/>
        <end position="258"/>
    </location>
</feature>
<comment type="function">
    <text evidence="8">Component of the SWR1 complex which mediates the ATP-dependent exchange of histone H2A for the H2A variant HZT1 leading to transcriptional regulation of selected genes by chromatin remodeling. Component of the NuA4 histone acetyltransferase complex which is involved in transcriptional activation of selected genes principally by acetylation of nucleosomal histone H4 and H2A. The NuA4 complex is also involved in DNA repair.</text>
</comment>
<evidence type="ECO:0000259" key="11">
    <source>
        <dbReference type="Pfam" id="PF05499"/>
    </source>
</evidence>
<keyword evidence="7" id="KW-0539">Nucleus</keyword>
<evidence type="ECO:0000256" key="2">
    <source>
        <dbReference type="ARBA" id="ARBA00006918"/>
    </source>
</evidence>
<name>A0A1E4TDI4_9ASCO</name>
<feature type="domain" description="DAMP1 SANT/Myb-like" evidence="12">
    <location>
        <begin position="101"/>
        <end position="180"/>
    </location>
</feature>
<dbReference type="GO" id="GO:0051276">
    <property type="term" value="P:chromosome organization"/>
    <property type="evidence" value="ECO:0007669"/>
    <property type="project" value="EnsemblFungi"/>
</dbReference>
<dbReference type="Gene3D" id="1.10.10.60">
    <property type="entry name" value="Homeodomain-like"/>
    <property type="match status" value="1"/>
</dbReference>
<evidence type="ECO:0000256" key="3">
    <source>
        <dbReference type="ARBA" id="ARBA00019132"/>
    </source>
</evidence>
<dbReference type="OrthoDB" id="19740at2759"/>
<keyword evidence="14" id="KW-1185">Reference proteome</keyword>
<dbReference type="GO" id="GO:0006338">
    <property type="term" value="P:chromatin remodeling"/>
    <property type="evidence" value="ECO:0007669"/>
    <property type="project" value="EnsemblFungi"/>
</dbReference>
<proteinExistence type="inferred from homology"/>
<evidence type="ECO:0000256" key="8">
    <source>
        <dbReference type="ARBA" id="ARBA00025264"/>
    </source>
</evidence>
<keyword evidence="6" id="KW-0804">Transcription</keyword>
<evidence type="ECO:0000313" key="13">
    <source>
        <dbReference type="EMBL" id="ODV89777.1"/>
    </source>
</evidence>
<dbReference type="PANTHER" id="PTHR12855">
    <property type="entry name" value="DNA METHYLTRANSFERASE 1-ASSOCIATED PROTEIN 1 FAMILY MEMBER"/>
    <property type="match status" value="1"/>
</dbReference>
<feature type="domain" description="DNA methyltransferase 1-associated 1" evidence="11">
    <location>
        <begin position="227"/>
        <end position="402"/>
    </location>
</feature>
<evidence type="ECO:0000313" key="14">
    <source>
        <dbReference type="Proteomes" id="UP000095023"/>
    </source>
</evidence>
<evidence type="ECO:0000256" key="7">
    <source>
        <dbReference type="ARBA" id="ARBA00023242"/>
    </source>
</evidence>
<sequence length="404" mass="46143">MDAKSIRDVLNLPGKSESPAAKRPKIEGKKHESIQRELYALLGDNSAPTMLQQPQKQFKSRPKIQRKPGPWVWAPFTNQARDDGLVLHHWVKGSAKEDEEYSYVKYNTKIEIPEISQDAESVIEQEGWSIDETKKLLALCSEYDLRWVVIFDRWTDEDTENPRKIEDLQERYYYVRQKLLEMKTTGSAWTADQLSLYNQLDYPKEKEIARKEYLEGLMHRTPAEVTEEEALLVEARKLEAAMKRMNEEREELLRLLDSPEAAGSIAKYSTSQGVTTLAANLMQQGQNKKKKVESTAAPAAERPQASVAFIRKKISAREEAAYGISWKEKLHPGIQLRSAKFPTFKASVQQKVNSILGELGLPIRPVIPTDRVTMKFEQLVNSIVMLLEAKKAVDRLNTEIATSK</sequence>
<keyword evidence="9" id="KW-0175">Coiled coil</keyword>